<dbReference type="InterPro" id="IPR003609">
    <property type="entry name" value="Pan_app"/>
</dbReference>
<gene>
    <name evidence="4" type="ORF">FALBO_13478</name>
</gene>
<evidence type="ECO:0000256" key="2">
    <source>
        <dbReference type="SAM" id="SignalP"/>
    </source>
</evidence>
<feature type="domain" description="Apple" evidence="3">
    <location>
        <begin position="524"/>
        <end position="602"/>
    </location>
</feature>
<feature type="region of interest" description="Disordered" evidence="1">
    <location>
        <begin position="228"/>
        <end position="423"/>
    </location>
</feature>
<evidence type="ECO:0000313" key="5">
    <source>
        <dbReference type="Proteomes" id="UP000554235"/>
    </source>
</evidence>
<keyword evidence="5" id="KW-1185">Reference proteome</keyword>
<feature type="compositionally biased region" description="Low complexity" evidence="1">
    <location>
        <begin position="298"/>
        <end position="404"/>
    </location>
</feature>
<feature type="signal peptide" evidence="2">
    <location>
        <begin position="1"/>
        <end position="21"/>
    </location>
</feature>
<keyword evidence="2" id="KW-0732">Signal</keyword>
<dbReference type="OrthoDB" id="5090004at2759"/>
<protein>
    <recommendedName>
        <fullName evidence="3">Apple domain-containing protein</fullName>
    </recommendedName>
</protein>
<accession>A0A8H4P722</accession>
<feature type="compositionally biased region" description="Low complexity" evidence="1">
    <location>
        <begin position="235"/>
        <end position="285"/>
    </location>
</feature>
<dbReference type="AlphaFoldDB" id="A0A8H4P722"/>
<evidence type="ECO:0000313" key="4">
    <source>
        <dbReference type="EMBL" id="KAF4459753.1"/>
    </source>
</evidence>
<reference evidence="4 5" key="1">
    <citation type="submission" date="2020-01" db="EMBL/GenBank/DDBJ databases">
        <title>Identification and distribution of gene clusters putatively required for synthesis of sphingolipid metabolism inhibitors in phylogenetically diverse species of the filamentous fungus Fusarium.</title>
        <authorList>
            <person name="Kim H.-S."/>
            <person name="Busman M."/>
            <person name="Brown D.W."/>
            <person name="Divon H."/>
            <person name="Uhlig S."/>
            <person name="Proctor R.H."/>
        </authorList>
    </citation>
    <scope>NUCLEOTIDE SEQUENCE [LARGE SCALE GENOMIC DNA]</scope>
    <source>
        <strain evidence="4 5">NRRL 20459</strain>
    </source>
</reference>
<evidence type="ECO:0000259" key="3">
    <source>
        <dbReference type="PROSITE" id="PS50948"/>
    </source>
</evidence>
<dbReference type="EMBL" id="JAADYS010002095">
    <property type="protein sequence ID" value="KAF4459753.1"/>
    <property type="molecule type" value="Genomic_DNA"/>
</dbReference>
<name>A0A8H4P722_9HYPO</name>
<dbReference type="PROSITE" id="PS50948">
    <property type="entry name" value="PAN"/>
    <property type="match status" value="2"/>
</dbReference>
<feature type="chain" id="PRO_5034525006" description="Apple domain-containing protein" evidence="2">
    <location>
        <begin position="22"/>
        <end position="658"/>
    </location>
</feature>
<dbReference type="Proteomes" id="UP000554235">
    <property type="component" value="Unassembled WGS sequence"/>
</dbReference>
<evidence type="ECO:0000256" key="1">
    <source>
        <dbReference type="SAM" id="MobiDB-lite"/>
    </source>
</evidence>
<comment type="caution">
    <text evidence="4">The sequence shown here is derived from an EMBL/GenBank/DDBJ whole genome shotgun (WGS) entry which is preliminary data.</text>
</comment>
<organism evidence="4 5">
    <name type="scientific">Fusarium albosuccineum</name>
    <dbReference type="NCBI Taxonomy" id="1237068"/>
    <lineage>
        <taxon>Eukaryota</taxon>
        <taxon>Fungi</taxon>
        <taxon>Dikarya</taxon>
        <taxon>Ascomycota</taxon>
        <taxon>Pezizomycotina</taxon>
        <taxon>Sordariomycetes</taxon>
        <taxon>Hypocreomycetidae</taxon>
        <taxon>Hypocreales</taxon>
        <taxon>Nectriaceae</taxon>
        <taxon>Fusarium</taxon>
        <taxon>Fusarium decemcellulare species complex</taxon>
    </lineage>
</organism>
<feature type="compositionally biased region" description="Low complexity" evidence="1">
    <location>
        <begin position="27"/>
        <end position="47"/>
    </location>
</feature>
<sequence length="658" mass="68913">MRSIVALAALALSGSLDLAAASRCKPSTTIGFTSTTNTETATSTETTQPPVVTNDIKGGRFARRDPSDPVPEFTVEGEAEVENGKGYTGDGSKDSGAAKLHASSQGGSKRALGSFVSISQQVSGLDPSKLYTVRLYYAVFVYPSSPDLCYLRGSLGSQQFFEESIPASPGSRSLTYGSVLKQTSAPGGTAAFTISMQCMNGAASVIYVDSIFMSNQVTPATIDDYTLDYGDDDQGSSTTTADAGSSETTDQPGTSTNTETGTDATETSGTQTETETQTSTESAGTDSQTQTGTELTATDTQSQTGTESTGTDTQTQTSAESTETDSQTQTSTDTEVSATQTSTGTESSQTDAGTTTTTGTETSQTESDSATTSASETSEGSTTSDEPTSTTATTSSASSEPTASRICANVGSNPDDGKGCDRRPLTQASGNYWEKIGNIEKEQCAAACLADDNCGSFEWRYVNDCHKECRLYATRLDANSPTSPETDDSIHANDRSCAWKIPCPPYPADSHCLNKLADTPSPSCTRRKATLKSCAQPWLRLSVSCTPEDSCAGNCATYTGCKSFSLSSDPNEVHNCLLYTDPVSVISNPDDSSDLEFVDLSCYDCNGENMPLTTYTEPMDDNTPKPDNTCPASGANMFLAIRGAPATTLLARVRASPV</sequence>
<feature type="compositionally biased region" description="Polar residues" evidence="1">
    <location>
        <begin position="286"/>
        <end position="297"/>
    </location>
</feature>
<feature type="region of interest" description="Disordered" evidence="1">
    <location>
        <begin position="27"/>
        <end position="103"/>
    </location>
</feature>
<feature type="domain" description="Apple" evidence="3">
    <location>
        <begin position="420"/>
        <end position="497"/>
    </location>
</feature>
<proteinExistence type="predicted"/>